<proteinExistence type="predicted"/>
<dbReference type="InterPro" id="IPR052063">
    <property type="entry name" value="Polysaccharide_Lyase_1"/>
</dbReference>
<dbReference type="OrthoDB" id="9804686at2"/>
<feature type="signal peptide" evidence="3">
    <location>
        <begin position="1"/>
        <end position="27"/>
    </location>
</feature>
<dbReference type="PANTHER" id="PTHR42970">
    <property type="entry name" value="PECTATE LYASE C-RELATED"/>
    <property type="match status" value="1"/>
</dbReference>
<keyword evidence="5" id="KW-1185">Reference proteome</keyword>
<keyword evidence="1" id="KW-0479">Metal-binding</keyword>
<accession>A0A518G9E5</accession>
<name>A0A518G9E5_9BACT</name>
<evidence type="ECO:0000313" key="4">
    <source>
        <dbReference type="EMBL" id="QDV25217.1"/>
    </source>
</evidence>
<organism evidence="4 5">
    <name type="scientific">Aureliella helgolandensis</name>
    <dbReference type="NCBI Taxonomy" id="2527968"/>
    <lineage>
        <taxon>Bacteria</taxon>
        <taxon>Pseudomonadati</taxon>
        <taxon>Planctomycetota</taxon>
        <taxon>Planctomycetia</taxon>
        <taxon>Pirellulales</taxon>
        <taxon>Pirellulaceae</taxon>
        <taxon>Aureliella</taxon>
    </lineage>
</organism>
<dbReference type="GO" id="GO:0046872">
    <property type="term" value="F:metal ion binding"/>
    <property type="evidence" value="ECO:0007669"/>
    <property type="project" value="UniProtKB-KW"/>
</dbReference>
<dbReference type="Proteomes" id="UP000318017">
    <property type="component" value="Chromosome"/>
</dbReference>
<evidence type="ECO:0000256" key="3">
    <source>
        <dbReference type="SAM" id="SignalP"/>
    </source>
</evidence>
<dbReference type="Gene3D" id="2.160.20.10">
    <property type="entry name" value="Single-stranded right-handed beta-helix, Pectin lyase-like"/>
    <property type="match status" value="1"/>
</dbReference>
<evidence type="ECO:0008006" key="6">
    <source>
        <dbReference type="Google" id="ProtNLM"/>
    </source>
</evidence>
<dbReference type="PANTHER" id="PTHR42970:SF1">
    <property type="entry name" value="PECTATE LYASE C-RELATED"/>
    <property type="match status" value="1"/>
</dbReference>
<evidence type="ECO:0000256" key="1">
    <source>
        <dbReference type="ARBA" id="ARBA00022723"/>
    </source>
</evidence>
<evidence type="ECO:0000256" key="2">
    <source>
        <dbReference type="ARBA" id="ARBA00023180"/>
    </source>
</evidence>
<sequence length="578" mass="63732" precursor="true">MIHPQTLRLALVVLTVLTLHLPKPAQAQYPKISKAVSAEADRLHKLMQQRSDAAWEAALPTIRAWEAKGKPYIPWAAKPSDLPQANLPAFPGAQGGGMYSFGGRGGQVYVVTNLHDRGPGSFRDALEAGGPRIVVFNVAGIIKLKERIRIRAPYITISGSTAPGDGVCIAGDTVEIDTHDVIIRHMRFRRGETWVGDRNDSIGGNPVGNIMIDHVSASWGLDENMSMYRHTFRSPEDSQEQKLPTVNITIQNSIFSECLNPYNHSFGSTIGGYNATFHHNLWASNAGRNPSVGMIYDFTFANNVIFNWRHRTTDGGDHRSFYNIINNYYKPGPATPLDKPISYRFLKPESRRAKSPVDDFGHAYVEGNIAEGNARVSSNNWDGGVQVDSSGDAGTILKQIRAEQPYPHAYLELQSASEAYETVLKRAGATRPKRDAVDMRIAETVRSGRTTAKAGPNVRDKLSNPNYSQEKVDDLVDLVALGLITDIEQVGGYPEYHGQPYADADADGMPDEWETRHGLNPNDASDAVSDLNGDGYANIEDFINGLDPGTSHTAWRTPHTYEDRWSSDPVLKARLDRN</sequence>
<dbReference type="EMBL" id="CP036298">
    <property type="protein sequence ID" value="QDV25217.1"/>
    <property type="molecule type" value="Genomic_DNA"/>
</dbReference>
<dbReference type="InterPro" id="IPR011050">
    <property type="entry name" value="Pectin_lyase_fold/virulence"/>
</dbReference>
<protein>
    <recommendedName>
        <fullName evidence="6">Pectate trisaccharide-lyase</fullName>
    </recommendedName>
</protein>
<keyword evidence="2" id="KW-0325">Glycoprotein</keyword>
<dbReference type="KEGG" id="ahel:Q31a_35400"/>
<reference evidence="4 5" key="1">
    <citation type="submission" date="2019-02" db="EMBL/GenBank/DDBJ databases">
        <title>Deep-cultivation of Planctomycetes and their phenomic and genomic characterization uncovers novel biology.</title>
        <authorList>
            <person name="Wiegand S."/>
            <person name="Jogler M."/>
            <person name="Boedeker C."/>
            <person name="Pinto D."/>
            <person name="Vollmers J."/>
            <person name="Rivas-Marin E."/>
            <person name="Kohn T."/>
            <person name="Peeters S.H."/>
            <person name="Heuer A."/>
            <person name="Rast P."/>
            <person name="Oberbeckmann S."/>
            <person name="Bunk B."/>
            <person name="Jeske O."/>
            <person name="Meyerdierks A."/>
            <person name="Storesund J.E."/>
            <person name="Kallscheuer N."/>
            <person name="Luecker S."/>
            <person name="Lage O.M."/>
            <person name="Pohl T."/>
            <person name="Merkel B.J."/>
            <person name="Hornburger P."/>
            <person name="Mueller R.-W."/>
            <person name="Bruemmer F."/>
            <person name="Labrenz M."/>
            <person name="Spormann A.M."/>
            <person name="Op den Camp H."/>
            <person name="Overmann J."/>
            <person name="Amann R."/>
            <person name="Jetten M.S.M."/>
            <person name="Mascher T."/>
            <person name="Medema M.H."/>
            <person name="Devos D.P."/>
            <person name="Kaster A.-K."/>
            <person name="Ovreas L."/>
            <person name="Rohde M."/>
            <person name="Galperin M.Y."/>
            <person name="Jogler C."/>
        </authorList>
    </citation>
    <scope>NUCLEOTIDE SEQUENCE [LARGE SCALE GENOMIC DNA]</scope>
    <source>
        <strain evidence="4 5">Q31a</strain>
    </source>
</reference>
<evidence type="ECO:0000313" key="5">
    <source>
        <dbReference type="Proteomes" id="UP000318017"/>
    </source>
</evidence>
<feature type="chain" id="PRO_5022055665" description="Pectate trisaccharide-lyase" evidence="3">
    <location>
        <begin position="28"/>
        <end position="578"/>
    </location>
</feature>
<dbReference type="SUPFAM" id="SSF51126">
    <property type="entry name" value="Pectin lyase-like"/>
    <property type="match status" value="1"/>
</dbReference>
<keyword evidence="3" id="KW-0732">Signal</keyword>
<dbReference type="AlphaFoldDB" id="A0A518G9E5"/>
<dbReference type="InterPro" id="IPR012334">
    <property type="entry name" value="Pectin_lyas_fold"/>
</dbReference>
<dbReference type="RefSeq" id="WP_145080002.1">
    <property type="nucleotide sequence ID" value="NZ_CP036298.1"/>
</dbReference>
<gene>
    <name evidence="4" type="ORF">Q31a_35400</name>
</gene>